<dbReference type="NCBIfam" id="NF041384">
    <property type="entry name" value="YHS_seleno_dom"/>
    <property type="match status" value="1"/>
</dbReference>
<keyword evidence="3" id="KW-1185">Reference proteome</keyword>
<evidence type="ECO:0000256" key="1">
    <source>
        <dbReference type="SAM" id="SignalP"/>
    </source>
</evidence>
<proteinExistence type="predicted"/>
<evidence type="ECO:0000313" key="2">
    <source>
        <dbReference type="EMBL" id="WFL78366.1"/>
    </source>
</evidence>
<reference evidence="2 3" key="1">
    <citation type="submission" date="2023-03" db="EMBL/GenBank/DDBJ databases">
        <title>Altererythrobacter sp. CAU 1644 isolated from sand.</title>
        <authorList>
            <person name="Kim W."/>
        </authorList>
    </citation>
    <scope>NUCLEOTIDE SEQUENCE [LARGE SCALE GENOMIC DNA]</scope>
    <source>
        <strain evidence="2 3">CAU 1644</strain>
    </source>
</reference>
<feature type="signal peptide" evidence="1">
    <location>
        <begin position="1"/>
        <end position="24"/>
    </location>
</feature>
<accession>A0ABY8FYK6</accession>
<organism evidence="2 3">
    <name type="scientific">Altererythrobacter arenosus</name>
    <dbReference type="NCBI Taxonomy" id="3032592"/>
    <lineage>
        <taxon>Bacteria</taxon>
        <taxon>Pseudomonadati</taxon>
        <taxon>Pseudomonadota</taxon>
        <taxon>Alphaproteobacteria</taxon>
        <taxon>Sphingomonadales</taxon>
        <taxon>Erythrobacteraceae</taxon>
        <taxon>Altererythrobacter</taxon>
    </lineage>
</organism>
<dbReference type="EMBL" id="CP121106">
    <property type="protein sequence ID" value="WFL78366.1"/>
    <property type="molecule type" value="Genomic_DNA"/>
</dbReference>
<feature type="chain" id="PRO_5045623108" evidence="1">
    <location>
        <begin position="25"/>
        <end position="161"/>
    </location>
</feature>
<protein>
    <submittedName>
        <fullName evidence="2">YHS domain-containing (Seleno)protein</fullName>
    </submittedName>
</protein>
<dbReference type="Proteomes" id="UP001215827">
    <property type="component" value="Chromosome"/>
</dbReference>
<evidence type="ECO:0000313" key="3">
    <source>
        <dbReference type="Proteomes" id="UP001215827"/>
    </source>
</evidence>
<name>A0ABY8FYK6_9SPHN</name>
<keyword evidence="1" id="KW-0732">Signal</keyword>
<gene>
    <name evidence="2" type="ORF">P7228_04700</name>
</gene>
<dbReference type="RefSeq" id="WP_278017056.1">
    <property type="nucleotide sequence ID" value="NZ_CP121106.1"/>
</dbReference>
<sequence>MPNTPKQIALAIAVAIGAAVPASAADEYNVTSGYTLDGAGLGVHGVDPVALSTLNAVAEGDAKYAVVHDGVAYYFASEVTAERFKSDPVKYLPQYGGFCAYAVALGRKLDGDPRYADIVDGKLYLFVNAAIFEKYLADKDNTLRKAEQQWPTIKHTAVEEL</sequence>